<protein>
    <submittedName>
        <fullName evidence="2">TolC family protein</fullName>
    </submittedName>
</protein>
<dbReference type="OrthoDB" id="9791261at2"/>
<dbReference type="RefSeq" id="WP_146292149.1">
    <property type="nucleotide sequence ID" value="NZ_SELH01000016.1"/>
</dbReference>
<dbReference type="Pfam" id="PF02321">
    <property type="entry name" value="OEP"/>
    <property type="match status" value="2"/>
</dbReference>
<comment type="similarity">
    <text evidence="1">Belongs to the outer membrane factor (OMF) (TC 1.B.17) family.</text>
</comment>
<organism evidence="2 3">
    <name type="scientific">Apibacter muscae</name>
    <dbReference type="NCBI Taxonomy" id="2509004"/>
    <lineage>
        <taxon>Bacteria</taxon>
        <taxon>Pseudomonadati</taxon>
        <taxon>Bacteroidota</taxon>
        <taxon>Flavobacteriia</taxon>
        <taxon>Flavobacteriales</taxon>
        <taxon>Weeksellaceae</taxon>
        <taxon>Apibacter</taxon>
    </lineage>
</organism>
<accession>A0A563DFQ9</accession>
<evidence type="ECO:0000256" key="1">
    <source>
        <dbReference type="ARBA" id="ARBA00007613"/>
    </source>
</evidence>
<dbReference type="Gene3D" id="1.20.1600.10">
    <property type="entry name" value="Outer membrane efflux proteins (OEP)"/>
    <property type="match status" value="1"/>
</dbReference>
<dbReference type="InterPro" id="IPR010131">
    <property type="entry name" value="MdtP/NodT-like"/>
</dbReference>
<proteinExistence type="inferred from homology"/>
<dbReference type="SUPFAM" id="SSF56954">
    <property type="entry name" value="Outer membrane efflux proteins (OEP)"/>
    <property type="match status" value="1"/>
</dbReference>
<evidence type="ECO:0000313" key="3">
    <source>
        <dbReference type="Proteomes" id="UP000319499"/>
    </source>
</evidence>
<dbReference type="EMBL" id="SELH01000016">
    <property type="protein sequence ID" value="TWP29118.1"/>
    <property type="molecule type" value="Genomic_DNA"/>
</dbReference>
<comment type="caution">
    <text evidence="2">The sequence shown here is derived from an EMBL/GenBank/DDBJ whole genome shotgun (WGS) entry which is preliminary data.</text>
</comment>
<dbReference type="PANTHER" id="PTHR30203">
    <property type="entry name" value="OUTER MEMBRANE CATION EFFLUX PROTEIN"/>
    <property type="match status" value="1"/>
</dbReference>
<sequence length="425" mass="48632">MKIIKSIFFTASFLINILHTQSQTRQEVENQIITYSEFIKQVAENNLEYAAEKFNVSLAEAEIDVAKIIPDVELGLEGGSNNKSMGNSMEIGLGWTIELGGKRKARINLAKSEVELNKYLLQNFYNNLRADATLLYLQTLQNKQLLDVQKRSYDMLEQLAKSDSLRYKLGVIAHIDARQSKFEAQSMLNEIYEAETEWQNSIINLSLVMGKSQTDQWWMTEGDLNKFDRNFDLSQLITTAQNNRADAMAGIQNVKVSEEMLKLANANRIMDLGISAGLQLNGKATNEEAPSPYHTGVVAGLNIPLRFLNNRKGEKKIAEYTIQKSNLEYKQIELQIQTEITQAYNNYITSQKQVKQFKDHLLKQAEEILKGKMYSYQRGETSLLELLDAQRTHNDVQKSYYETIFNYASSLIELERVSGIWDIEF</sequence>
<dbReference type="GO" id="GO:0015562">
    <property type="term" value="F:efflux transmembrane transporter activity"/>
    <property type="evidence" value="ECO:0007669"/>
    <property type="project" value="InterPro"/>
</dbReference>
<reference evidence="2 3" key="1">
    <citation type="submission" date="2019-02" db="EMBL/GenBank/DDBJ databases">
        <title>Apibacter muscae sp. nov.: a novel member of the house fly microbiota.</title>
        <authorList>
            <person name="Park R."/>
        </authorList>
    </citation>
    <scope>NUCLEOTIDE SEQUENCE [LARGE SCALE GENOMIC DNA]</scope>
    <source>
        <strain evidence="2 3">AL1</strain>
    </source>
</reference>
<name>A0A563DFQ9_9FLAO</name>
<evidence type="ECO:0000313" key="2">
    <source>
        <dbReference type="EMBL" id="TWP29118.1"/>
    </source>
</evidence>
<dbReference type="PANTHER" id="PTHR30203:SF24">
    <property type="entry name" value="BLR4935 PROTEIN"/>
    <property type="match status" value="1"/>
</dbReference>
<gene>
    <name evidence="2" type="ORF">ETU09_04560</name>
</gene>
<dbReference type="InterPro" id="IPR003423">
    <property type="entry name" value="OMP_efflux"/>
</dbReference>
<dbReference type="AlphaFoldDB" id="A0A563DFQ9"/>
<dbReference type="Proteomes" id="UP000319499">
    <property type="component" value="Unassembled WGS sequence"/>
</dbReference>
<keyword evidence="3" id="KW-1185">Reference proteome</keyword>